<evidence type="ECO:0008006" key="5">
    <source>
        <dbReference type="Google" id="ProtNLM"/>
    </source>
</evidence>
<evidence type="ECO:0000256" key="1">
    <source>
        <dbReference type="SAM" id="MobiDB-lite"/>
    </source>
</evidence>
<feature type="region of interest" description="Disordered" evidence="1">
    <location>
        <begin position="90"/>
        <end position="138"/>
    </location>
</feature>
<proteinExistence type="predicted"/>
<evidence type="ECO:0000313" key="4">
    <source>
        <dbReference type="Proteomes" id="UP000054337"/>
    </source>
</evidence>
<evidence type="ECO:0000256" key="2">
    <source>
        <dbReference type="SAM" id="SignalP"/>
    </source>
</evidence>
<sequence>MAAITTMPACLPACLSAGLAPSPAEAGGPRRWMKKGFSGSPSLSLAVCTGQPGPTNCTVPDYPPACLVVHEAAETRRGPAIVARASEGLKTRALRSRSPSRSQVKERRSFHKLLGQKPSTQGRSDKKAQQPTHNAGQQHAAGAILGLHPLSVTSGARAGDMAPGSERAKQMCCEVLLVLLSSRPRPRPRPHHSQSALVPSGENAQRINHRPNVQTHRRHPLSPSTPALLFPPTAIAPTAIAPTAIAIAIAISNPST</sequence>
<organism evidence="3 4">
    <name type="scientific">Bipolaris victoriae (strain FI3)</name>
    <name type="common">Victoria blight of oats agent</name>
    <name type="synonym">Cochliobolus victoriae</name>
    <dbReference type="NCBI Taxonomy" id="930091"/>
    <lineage>
        <taxon>Eukaryota</taxon>
        <taxon>Fungi</taxon>
        <taxon>Dikarya</taxon>
        <taxon>Ascomycota</taxon>
        <taxon>Pezizomycotina</taxon>
        <taxon>Dothideomycetes</taxon>
        <taxon>Pleosporomycetidae</taxon>
        <taxon>Pleosporales</taxon>
        <taxon>Pleosporineae</taxon>
        <taxon>Pleosporaceae</taxon>
        <taxon>Bipolaris</taxon>
    </lineage>
</organism>
<name>W7EDD9_BIPV3</name>
<dbReference type="GeneID" id="26252468"/>
<dbReference type="AlphaFoldDB" id="W7EDD9"/>
<evidence type="ECO:0000313" key="3">
    <source>
        <dbReference type="EMBL" id="EUN22172.1"/>
    </source>
</evidence>
<feature type="signal peptide" evidence="2">
    <location>
        <begin position="1"/>
        <end position="26"/>
    </location>
</feature>
<keyword evidence="2" id="KW-0732">Signal</keyword>
<dbReference type="Proteomes" id="UP000054337">
    <property type="component" value="Unassembled WGS sequence"/>
</dbReference>
<feature type="region of interest" description="Disordered" evidence="1">
    <location>
        <begin position="183"/>
        <end position="205"/>
    </location>
</feature>
<feature type="compositionally biased region" description="Polar residues" evidence="1">
    <location>
        <begin position="193"/>
        <end position="205"/>
    </location>
</feature>
<dbReference type="EMBL" id="KI968819">
    <property type="protein sequence ID" value="EUN22172.1"/>
    <property type="molecule type" value="Genomic_DNA"/>
</dbReference>
<gene>
    <name evidence="3" type="ORF">COCVIDRAFT_20030</name>
</gene>
<dbReference type="HOGENOM" id="CLU_1085816_0_0_1"/>
<protein>
    <recommendedName>
        <fullName evidence="5">Ig-like domain-containing protein</fullName>
    </recommendedName>
</protein>
<reference evidence="3 4" key="1">
    <citation type="journal article" date="2013" name="PLoS Genet.">
        <title>Comparative genome structure, secondary metabolite, and effector coding capacity across Cochliobolus pathogens.</title>
        <authorList>
            <person name="Condon B.J."/>
            <person name="Leng Y."/>
            <person name="Wu D."/>
            <person name="Bushley K.E."/>
            <person name="Ohm R.A."/>
            <person name="Otillar R."/>
            <person name="Martin J."/>
            <person name="Schackwitz W."/>
            <person name="Grimwood J."/>
            <person name="MohdZainudin N."/>
            <person name="Xue C."/>
            <person name="Wang R."/>
            <person name="Manning V.A."/>
            <person name="Dhillon B."/>
            <person name="Tu Z.J."/>
            <person name="Steffenson B.J."/>
            <person name="Salamov A."/>
            <person name="Sun H."/>
            <person name="Lowry S."/>
            <person name="LaButti K."/>
            <person name="Han J."/>
            <person name="Copeland A."/>
            <person name="Lindquist E."/>
            <person name="Barry K."/>
            <person name="Schmutz J."/>
            <person name="Baker S.E."/>
            <person name="Ciuffetti L.M."/>
            <person name="Grigoriev I.V."/>
            <person name="Zhong S."/>
            <person name="Turgeon B.G."/>
        </authorList>
    </citation>
    <scope>NUCLEOTIDE SEQUENCE [LARGE SCALE GENOMIC DNA]</scope>
    <source>
        <strain evidence="3 4">FI3</strain>
    </source>
</reference>
<keyword evidence="4" id="KW-1185">Reference proteome</keyword>
<accession>W7EDD9</accession>
<dbReference type="RefSeq" id="XP_014551746.1">
    <property type="nucleotide sequence ID" value="XM_014696260.1"/>
</dbReference>
<feature type="chain" id="PRO_5004891189" description="Ig-like domain-containing protein" evidence="2">
    <location>
        <begin position="27"/>
        <end position="256"/>
    </location>
</feature>